<keyword evidence="5" id="KW-0547">Nucleotide-binding</keyword>
<evidence type="ECO:0000256" key="5">
    <source>
        <dbReference type="ARBA" id="ARBA00022741"/>
    </source>
</evidence>
<proteinExistence type="inferred from homology"/>
<reference evidence="15" key="1">
    <citation type="journal article" date="2023" name="Mol. Phylogenet. Evol.">
        <title>Genome-scale phylogeny and comparative genomics of the fungal order Sordariales.</title>
        <authorList>
            <person name="Hensen N."/>
            <person name="Bonometti L."/>
            <person name="Westerberg I."/>
            <person name="Brannstrom I.O."/>
            <person name="Guillou S."/>
            <person name="Cros-Aarteil S."/>
            <person name="Calhoun S."/>
            <person name="Haridas S."/>
            <person name="Kuo A."/>
            <person name="Mondo S."/>
            <person name="Pangilinan J."/>
            <person name="Riley R."/>
            <person name="LaButti K."/>
            <person name="Andreopoulos B."/>
            <person name="Lipzen A."/>
            <person name="Chen C."/>
            <person name="Yan M."/>
            <person name="Daum C."/>
            <person name="Ng V."/>
            <person name="Clum A."/>
            <person name="Steindorff A."/>
            <person name="Ohm R.A."/>
            <person name="Martin F."/>
            <person name="Silar P."/>
            <person name="Natvig D.O."/>
            <person name="Lalanne C."/>
            <person name="Gautier V."/>
            <person name="Ament-Velasquez S.L."/>
            <person name="Kruys A."/>
            <person name="Hutchinson M.I."/>
            <person name="Powell A.J."/>
            <person name="Barry K."/>
            <person name="Miller A.N."/>
            <person name="Grigoriev I.V."/>
            <person name="Debuchy R."/>
            <person name="Gladieux P."/>
            <person name="Hiltunen Thoren M."/>
            <person name="Johannesson H."/>
        </authorList>
    </citation>
    <scope>NUCLEOTIDE SEQUENCE</scope>
    <source>
        <strain evidence="15">CBS 359.72</strain>
    </source>
</reference>
<dbReference type="NCBIfam" id="TIGR02361">
    <property type="entry name" value="dak_ATP"/>
    <property type="match status" value="1"/>
</dbReference>
<evidence type="ECO:0000256" key="8">
    <source>
        <dbReference type="ARBA" id="ARBA00022840"/>
    </source>
</evidence>
<evidence type="ECO:0000256" key="4">
    <source>
        <dbReference type="ARBA" id="ARBA00022679"/>
    </source>
</evidence>
<keyword evidence="16" id="KW-1185">Reference proteome</keyword>
<evidence type="ECO:0000313" key="15">
    <source>
        <dbReference type="EMBL" id="KAK4250695.1"/>
    </source>
</evidence>
<dbReference type="SMART" id="SM01120">
    <property type="entry name" value="Dak2"/>
    <property type="match status" value="1"/>
</dbReference>
<dbReference type="GO" id="GO:0050354">
    <property type="term" value="F:triokinase activity"/>
    <property type="evidence" value="ECO:0007669"/>
    <property type="project" value="UniProtKB-EC"/>
</dbReference>
<sequence>MSTKHFIPDPTHLVSAALQSLVLTNPGLAVDAPNKVVYRRPGYGSPQQRVHIVSGGGSGHEPSFTGMVGPGLLSAAVAGTIFASPSAEQVRAAIMSRVDHSSPSGAQGKEGEGGGGVLVTVMNYTGDVLNFGMGVEKARASGVEAEMVVVGDDVGVGRAKAGKVGRRGIAGTVLVHKISGALAAQGASLEQVAKVARLVADNLVSVGASLEHVHVPGRAKPDVNSAEYLKDGEVEIGMGIHNEQGSSREVVELPELVSKMLAQMLDQNDKDRAFVNVNSNEVVLLVNNLGGVSVLEMGGIVTEVATQLEKSYNIRPVRILSGTFMTSLNGLGFSITLLNVVNTDIGGPGMIELLDYPCEATGWSSPISKQTWEEKNTATREENASVDSEVKPSGLKMDGTTAQQALIRALEAVIAVEPEVTRYDTVVGDGDCGIGLKRGAEAILKYLQSHALSGDAVVDVAGIVPIVEKEMDGTSGAIYAIFLNALLAALKGQGQGEASPQVWASALRQSCDALSKYTPARPGDRTLVDALYPFVETMEKTGNVKQAAEAARKGAEGTKGMKPSLGRTVYIGGSGFEQVPDPGAWGLANFFLGLAGIKN</sequence>
<dbReference type="InterPro" id="IPR050861">
    <property type="entry name" value="Dihydroxyacetone_Kinase"/>
</dbReference>
<evidence type="ECO:0000256" key="11">
    <source>
        <dbReference type="PIRSR" id="PIRSR612734-1"/>
    </source>
</evidence>
<evidence type="ECO:0000259" key="14">
    <source>
        <dbReference type="PROSITE" id="PS51481"/>
    </source>
</evidence>
<keyword evidence="8" id="KW-0067">ATP-binding</keyword>
<dbReference type="FunFam" id="1.25.40.340:FF:000001">
    <property type="entry name" value="Dihydroxyacetone kinase 1"/>
    <property type="match status" value="1"/>
</dbReference>
<comment type="pathway">
    <text evidence="2">Polyol metabolism; glycerol fermentation; glycerone phosphate from glycerol (oxidative route): step 2/2.</text>
</comment>
<dbReference type="InterPro" id="IPR004007">
    <property type="entry name" value="DhaL_dom"/>
</dbReference>
<organism evidence="15 16">
    <name type="scientific">Corynascus novoguineensis</name>
    <dbReference type="NCBI Taxonomy" id="1126955"/>
    <lineage>
        <taxon>Eukaryota</taxon>
        <taxon>Fungi</taxon>
        <taxon>Dikarya</taxon>
        <taxon>Ascomycota</taxon>
        <taxon>Pezizomycotina</taxon>
        <taxon>Sordariomycetes</taxon>
        <taxon>Sordariomycetidae</taxon>
        <taxon>Sordariales</taxon>
        <taxon>Chaetomiaceae</taxon>
        <taxon>Corynascus</taxon>
    </lineage>
</organism>
<comment type="similarity">
    <text evidence="3">Belongs to the dihydroxyacetone kinase (DAK) family.</text>
</comment>
<dbReference type="Pfam" id="PF02734">
    <property type="entry name" value="Dak2"/>
    <property type="match status" value="1"/>
</dbReference>
<feature type="binding site" evidence="12">
    <location>
        <position position="127"/>
    </location>
    <ligand>
        <name>substrate</name>
    </ligand>
</feature>
<dbReference type="Gene3D" id="3.30.1180.20">
    <property type="entry name" value="Dihydroxyacetone kinase, domain 2"/>
    <property type="match status" value="1"/>
</dbReference>
<dbReference type="SUPFAM" id="SSF82549">
    <property type="entry name" value="DAK1/DegV-like"/>
    <property type="match status" value="1"/>
</dbReference>
<dbReference type="InterPro" id="IPR004006">
    <property type="entry name" value="DhaK_dom"/>
</dbReference>
<evidence type="ECO:0000256" key="2">
    <source>
        <dbReference type="ARBA" id="ARBA00004778"/>
    </source>
</evidence>
<dbReference type="GO" id="GO:0004371">
    <property type="term" value="F:glycerone kinase activity"/>
    <property type="evidence" value="ECO:0007669"/>
    <property type="project" value="UniProtKB-EC"/>
</dbReference>
<dbReference type="Pfam" id="PF02733">
    <property type="entry name" value="Dak1"/>
    <property type="match status" value="1"/>
</dbReference>
<evidence type="ECO:0000313" key="16">
    <source>
        <dbReference type="Proteomes" id="UP001303647"/>
    </source>
</evidence>
<feature type="domain" description="DhaL" evidence="13">
    <location>
        <begin position="400"/>
        <end position="596"/>
    </location>
</feature>
<dbReference type="PROSITE" id="PS51481">
    <property type="entry name" value="DHAK"/>
    <property type="match status" value="1"/>
</dbReference>
<dbReference type="GO" id="GO:0005524">
    <property type="term" value="F:ATP binding"/>
    <property type="evidence" value="ECO:0007669"/>
    <property type="project" value="UniProtKB-KW"/>
</dbReference>
<gene>
    <name evidence="15" type="ORF">C7999DRAFT_38299</name>
</gene>
<dbReference type="PANTHER" id="PTHR28629:SF14">
    <property type="entry name" value="DIHYDROXYACETONE KINASE 1"/>
    <property type="match status" value="1"/>
</dbReference>
<evidence type="ECO:0000256" key="10">
    <source>
        <dbReference type="ARBA" id="ARBA00048898"/>
    </source>
</evidence>
<dbReference type="FunFam" id="3.30.1180.20:FF:000001">
    <property type="entry name" value="Dihydroxyacetone kinase 1"/>
    <property type="match status" value="1"/>
</dbReference>
<dbReference type="PANTHER" id="PTHR28629">
    <property type="entry name" value="TRIOKINASE/FMN CYCLASE"/>
    <property type="match status" value="1"/>
</dbReference>
<dbReference type="PROSITE" id="PS51480">
    <property type="entry name" value="DHAL"/>
    <property type="match status" value="1"/>
</dbReference>
<comment type="caution">
    <text evidence="15">The sequence shown here is derived from an EMBL/GenBank/DDBJ whole genome shotgun (WGS) entry which is preliminary data.</text>
</comment>
<dbReference type="InterPro" id="IPR036117">
    <property type="entry name" value="DhaL_dom_sf"/>
</dbReference>
<dbReference type="SUPFAM" id="SSF101473">
    <property type="entry name" value="DhaL-like"/>
    <property type="match status" value="1"/>
</dbReference>
<dbReference type="Gene3D" id="3.40.50.10440">
    <property type="entry name" value="Dihydroxyacetone kinase, domain 1"/>
    <property type="match status" value="1"/>
</dbReference>
<dbReference type="InterPro" id="IPR012734">
    <property type="entry name" value="DhaK_ATP"/>
</dbReference>
<feature type="domain" description="DhaK" evidence="14">
    <location>
        <begin position="9"/>
        <end position="363"/>
    </location>
</feature>
<dbReference type="GO" id="GO:0019563">
    <property type="term" value="P:glycerol catabolic process"/>
    <property type="evidence" value="ECO:0007669"/>
    <property type="project" value="TreeGrafter"/>
</dbReference>
<comment type="catalytic activity">
    <reaction evidence="10">
        <text>dihydroxyacetone + ATP = dihydroxyacetone phosphate + ADP + H(+)</text>
        <dbReference type="Rhea" id="RHEA:15773"/>
        <dbReference type="ChEBI" id="CHEBI:15378"/>
        <dbReference type="ChEBI" id="CHEBI:16016"/>
        <dbReference type="ChEBI" id="CHEBI:30616"/>
        <dbReference type="ChEBI" id="CHEBI:57642"/>
        <dbReference type="ChEBI" id="CHEBI:456216"/>
        <dbReference type="EC" id="2.7.1.29"/>
    </reaction>
</comment>
<dbReference type="Gene3D" id="1.25.40.340">
    <property type="match status" value="1"/>
</dbReference>
<dbReference type="AlphaFoldDB" id="A0AAN7CYI1"/>
<keyword evidence="4" id="KW-0808">Transferase</keyword>
<protein>
    <submittedName>
        <fullName evidence="15">Dak1 domain-containing protein</fullName>
    </submittedName>
</protein>
<keyword evidence="7" id="KW-0319">Glycerol metabolism</keyword>
<evidence type="ECO:0000256" key="7">
    <source>
        <dbReference type="ARBA" id="ARBA00022798"/>
    </source>
</evidence>
<evidence type="ECO:0000256" key="3">
    <source>
        <dbReference type="ARBA" id="ARBA00008757"/>
    </source>
</evidence>
<dbReference type="FunFam" id="3.40.50.10440:FF:000002">
    <property type="entry name" value="Dihydroxyacetone kinase"/>
    <property type="match status" value="1"/>
</dbReference>
<dbReference type="GO" id="GO:0005829">
    <property type="term" value="C:cytosol"/>
    <property type="evidence" value="ECO:0007669"/>
    <property type="project" value="TreeGrafter"/>
</dbReference>
<evidence type="ECO:0000256" key="9">
    <source>
        <dbReference type="ARBA" id="ARBA00047974"/>
    </source>
</evidence>
<comment type="catalytic activity">
    <reaction evidence="9">
        <text>D-glyceraldehyde + ATP = D-glyceraldehyde 3-phosphate + ADP + H(+)</text>
        <dbReference type="Rhea" id="RHEA:13941"/>
        <dbReference type="ChEBI" id="CHEBI:15378"/>
        <dbReference type="ChEBI" id="CHEBI:17378"/>
        <dbReference type="ChEBI" id="CHEBI:30616"/>
        <dbReference type="ChEBI" id="CHEBI:59776"/>
        <dbReference type="ChEBI" id="CHEBI:456216"/>
        <dbReference type="EC" id="2.7.1.28"/>
    </reaction>
</comment>
<feature type="binding site" evidence="12">
    <location>
        <begin position="57"/>
        <end position="60"/>
    </location>
    <ligand>
        <name>substrate</name>
    </ligand>
</feature>
<evidence type="ECO:0000256" key="12">
    <source>
        <dbReference type="PIRSR" id="PIRSR612734-2"/>
    </source>
</evidence>
<accession>A0AAN7CYI1</accession>
<feature type="active site" description="Tele-hemiaminal-histidine intermediate" evidence="11">
    <location>
        <position position="241"/>
    </location>
</feature>
<evidence type="ECO:0000259" key="13">
    <source>
        <dbReference type="PROSITE" id="PS51480"/>
    </source>
</evidence>
<reference evidence="15" key="2">
    <citation type="submission" date="2023-05" db="EMBL/GenBank/DDBJ databases">
        <authorList>
            <consortium name="Lawrence Berkeley National Laboratory"/>
            <person name="Steindorff A."/>
            <person name="Hensen N."/>
            <person name="Bonometti L."/>
            <person name="Westerberg I."/>
            <person name="Brannstrom I.O."/>
            <person name="Guillou S."/>
            <person name="Cros-Aarteil S."/>
            <person name="Calhoun S."/>
            <person name="Haridas S."/>
            <person name="Kuo A."/>
            <person name="Mondo S."/>
            <person name="Pangilinan J."/>
            <person name="Riley R."/>
            <person name="Labutti K."/>
            <person name="Andreopoulos B."/>
            <person name="Lipzen A."/>
            <person name="Chen C."/>
            <person name="Yanf M."/>
            <person name="Daum C."/>
            <person name="Ng V."/>
            <person name="Clum A."/>
            <person name="Ohm R."/>
            <person name="Martin F."/>
            <person name="Silar P."/>
            <person name="Natvig D."/>
            <person name="Lalanne C."/>
            <person name="Gautier V."/>
            <person name="Ament-Velasquez S.L."/>
            <person name="Kruys A."/>
            <person name="Hutchinson M.I."/>
            <person name="Powell A.J."/>
            <person name="Barry K."/>
            <person name="Miller A.N."/>
            <person name="Grigoriev I.V."/>
            <person name="Debuchy R."/>
            <person name="Gladieux P."/>
            <person name="Thoren M.H."/>
            <person name="Johannesson H."/>
        </authorList>
    </citation>
    <scope>NUCLEOTIDE SEQUENCE</scope>
    <source>
        <strain evidence="15">CBS 359.72</strain>
    </source>
</reference>
<evidence type="ECO:0000256" key="6">
    <source>
        <dbReference type="ARBA" id="ARBA00022777"/>
    </source>
</evidence>
<dbReference type="Proteomes" id="UP001303647">
    <property type="component" value="Unassembled WGS sequence"/>
</dbReference>
<name>A0AAN7CYI1_9PEZI</name>
<comment type="function">
    <text evidence="1">Catalyzes both the phosphorylation of dihydroxyacetone and of glyceraldehyde.</text>
</comment>
<keyword evidence="6" id="KW-0418">Kinase</keyword>
<evidence type="ECO:0000256" key="1">
    <source>
        <dbReference type="ARBA" id="ARBA00003264"/>
    </source>
</evidence>
<dbReference type="EMBL" id="MU857611">
    <property type="protein sequence ID" value="KAK4250695.1"/>
    <property type="molecule type" value="Genomic_DNA"/>
</dbReference>